<feature type="domain" description="Glycosyl transferase family 28 C-terminal" evidence="1">
    <location>
        <begin position="1"/>
        <end position="108"/>
    </location>
</feature>
<dbReference type="RefSeq" id="WP_088366783.1">
    <property type="nucleotide sequence ID" value="NZ_NBBI01000002.1"/>
</dbReference>
<dbReference type="Proteomes" id="UP000197290">
    <property type="component" value="Unassembled WGS sequence"/>
</dbReference>
<dbReference type="EMBL" id="NBBI01000002">
    <property type="protein sequence ID" value="OWK31448.1"/>
    <property type="molecule type" value="Genomic_DNA"/>
</dbReference>
<keyword evidence="3" id="KW-1185">Reference proteome</keyword>
<sequence length="169" mass="18820">MILVTVGTQLPFDRFVRIMDRLAPSLDEDVFAQTGRGSYRPVHMRAQQVVGPIEFERLIEQCSRIVSHAGIGTIVMAQKHRKPLILFPRLGALDEHRNDHQLATVRALRGRPGIHCANDEAELAALVGAPLPAPEPISDLPERDRLRRAVAGFIGEQHRLFDAKGSRLV</sequence>
<evidence type="ECO:0000259" key="1">
    <source>
        <dbReference type="Pfam" id="PF04101"/>
    </source>
</evidence>
<dbReference type="AlphaFoldDB" id="A0A245ZNX2"/>
<dbReference type="SUPFAM" id="SSF53756">
    <property type="entry name" value="UDP-Glycosyltransferase/glycogen phosphorylase"/>
    <property type="match status" value="1"/>
</dbReference>
<name>A0A245ZNX2_9SPHN</name>
<organism evidence="2 3">
    <name type="scientific">Sphingomonas dokdonensis</name>
    <dbReference type="NCBI Taxonomy" id="344880"/>
    <lineage>
        <taxon>Bacteria</taxon>
        <taxon>Pseudomonadati</taxon>
        <taxon>Pseudomonadota</taxon>
        <taxon>Alphaproteobacteria</taxon>
        <taxon>Sphingomonadales</taxon>
        <taxon>Sphingomonadaceae</taxon>
        <taxon>Sphingomonas</taxon>
    </lineage>
</organism>
<dbReference type="OrthoDB" id="7186565at2"/>
<evidence type="ECO:0000313" key="3">
    <source>
        <dbReference type="Proteomes" id="UP000197290"/>
    </source>
</evidence>
<comment type="caution">
    <text evidence="2">The sequence shown here is derived from an EMBL/GenBank/DDBJ whole genome shotgun (WGS) entry which is preliminary data.</text>
</comment>
<reference evidence="2 3" key="1">
    <citation type="submission" date="2017-03" db="EMBL/GenBank/DDBJ databases">
        <title>Genome sequence of Sphingomonas dokdonensis DSM 21029.</title>
        <authorList>
            <person name="Poehlein A."/>
            <person name="Wuebbeler J.H."/>
            <person name="Steinbuechel A."/>
            <person name="Daniel R."/>
        </authorList>
    </citation>
    <scope>NUCLEOTIDE SEQUENCE [LARGE SCALE GENOMIC DNA]</scope>
    <source>
        <strain evidence="2 3">DSM 21029</strain>
    </source>
</reference>
<gene>
    <name evidence="2" type="ORF">SPDO_14570</name>
</gene>
<evidence type="ECO:0000313" key="2">
    <source>
        <dbReference type="EMBL" id="OWK31448.1"/>
    </source>
</evidence>
<accession>A0A245ZNX2</accession>
<dbReference type="Gene3D" id="3.40.50.2000">
    <property type="entry name" value="Glycogen Phosphorylase B"/>
    <property type="match status" value="1"/>
</dbReference>
<dbReference type="InterPro" id="IPR007235">
    <property type="entry name" value="Glyco_trans_28_C"/>
</dbReference>
<proteinExistence type="predicted"/>
<protein>
    <recommendedName>
        <fullName evidence="1">Glycosyl transferase family 28 C-terminal domain-containing protein</fullName>
    </recommendedName>
</protein>
<dbReference type="GO" id="GO:0016758">
    <property type="term" value="F:hexosyltransferase activity"/>
    <property type="evidence" value="ECO:0007669"/>
    <property type="project" value="InterPro"/>
</dbReference>
<dbReference type="Pfam" id="PF04101">
    <property type="entry name" value="Glyco_tran_28_C"/>
    <property type="match status" value="1"/>
</dbReference>